<sequence length="21" mass="2394">MEAMEALLLVDLLFAMLPLLF</sequence>
<accession>A0A2P2MTJ6</accession>
<keyword evidence="1" id="KW-0032">Aminotransferase</keyword>
<protein>
    <submittedName>
        <fullName evidence="1">Acetylornithine aminotransferase</fullName>
    </submittedName>
</protein>
<keyword evidence="1" id="KW-0808">Transferase</keyword>
<reference evidence="1" key="1">
    <citation type="submission" date="2018-02" db="EMBL/GenBank/DDBJ databases">
        <title>Rhizophora mucronata_Transcriptome.</title>
        <authorList>
            <person name="Meera S.P."/>
            <person name="Sreeshan A."/>
            <person name="Augustine A."/>
        </authorList>
    </citation>
    <scope>NUCLEOTIDE SEQUENCE</scope>
    <source>
        <tissue evidence="1">Leaf</tissue>
    </source>
</reference>
<dbReference type="EMBL" id="GGEC01053051">
    <property type="protein sequence ID" value="MBX33535.1"/>
    <property type="molecule type" value="Transcribed_RNA"/>
</dbReference>
<organism evidence="1">
    <name type="scientific">Rhizophora mucronata</name>
    <name type="common">Asiatic mangrove</name>
    <dbReference type="NCBI Taxonomy" id="61149"/>
    <lineage>
        <taxon>Eukaryota</taxon>
        <taxon>Viridiplantae</taxon>
        <taxon>Streptophyta</taxon>
        <taxon>Embryophyta</taxon>
        <taxon>Tracheophyta</taxon>
        <taxon>Spermatophyta</taxon>
        <taxon>Magnoliopsida</taxon>
        <taxon>eudicotyledons</taxon>
        <taxon>Gunneridae</taxon>
        <taxon>Pentapetalae</taxon>
        <taxon>rosids</taxon>
        <taxon>fabids</taxon>
        <taxon>Malpighiales</taxon>
        <taxon>Rhizophoraceae</taxon>
        <taxon>Rhizophora</taxon>
    </lineage>
</organism>
<evidence type="ECO:0000313" key="1">
    <source>
        <dbReference type="EMBL" id="MBX33535.1"/>
    </source>
</evidence>
<dbReference type="AlphaFoldDB" id="A0A2P2MTJ6"/>
<proteinExistence type="predicted"/>
<dbReference type="GO" id="GO:0008483">
    <property type="term" value="F:transaminase activity"/>
    <property type="evidence" value="ECO:0007669"/>
    <property type="project" value="UniProtKB-KW"/>
</dbReference>
<name>A0A2P2MTJ6_RHIMU</name>